<dbReference type="PROSITE" id="PS50004">
    <property type="entry name" value="C2"/>
    <property type="match status" value="1"/>
</dbReference>
<dbReference type="InterPro" id="IPR010734">
    <property type="entry name" value="Copine_C"/>
</dbReference>
<dbReference type="Pfam" id="PF07002">
    <property type="entry name" value="Copine"/>
    <property type="match status" value="2"/>
</dbReference>
<dbReference type="Proteomes" id="UP000612746">
    <property type="component" value="Unassembled WGS sequence"/>
</dbReference>
<evidence type="ECO:0000256" key="2">
    <source>
        <dbReference type="SAM" id="MobiDB-lite"/>
    </source>
</evidence>
<proteinExistence type="inferred from homology"/>
<dbReference type="InterPro" id="IPR000008">
    <property type="entry name" value="C2_dom"/>
</dbReference>
<dbReference type="EMBL" id="JAEPRA010000007">
    <property type="protein sequence ID" value="KAG2182741.1"/>
    <property type="molecule type" value="Genomic_DNA"/>
</dbReference>
<dbReference type="InterPro" id="IPR037768">
    <property type="entry name" value="C2B_Copine"/>
</dbReference>
<reference evidence="4" key="1">
    <citation type="submission" date="2020-12" db="EMBL/GenBank/DDBJ databases">
        <title>Metabolic potential, ecology and presence of endohyphal bacteria is reflected in genomic diversity of Mucoromycotina.</title>
        <authorList>
            <person name="Muszewska A."/>
            <person name="Okrasinska A."/>
            <person name="Steczkiewicz K."/>
            <person name="Drgas O."/>
            <person name="Orlowska M."/>
            <person name="Perlinska-Lenart U."/>
            <person name="Aleksandrzak-Piekarczyk T."/>
            <person name="Szatraj K."/>
            <person name="Zielenkiewicz U."/>
            <person name="Pilsyk S."/>
            <person name="Malc E."/>
            <person name="Mieczkowski P."/>
            <person name="Kruszewska J.S."/>
            <person name="Biernat P."/>
            <person name="Pawlowska J."/>
        </authorList>
    </citation>
    <scope>NUCLEOTIDE SEQUENCE</scope>
    <source>
        <strain evidence="4">WA0000051536</strain>
    </source>
</reference>
<dbReference type="InterPro" id="IPR036465">
    <property type="entry name" value="vWFA_dom_sf"/>
</dbReference>
<feature type="region of interest" description="Disordered" evidence="2">
    <location>
        <begin position="364"/>
        <end position="390"/>
    </location>
</feature>
<name>A0A8H7PZ07_9FUNG</name>
<dbReference type="SUPFAM" id="SSF49562">
    <property type="entry name" value="C2 domain (Calcium/lipid-binding domain, CaLB)"/>
    <property type="match status" value="1"/>
</dbReference>
<evidence type="ECO:0000259" key="3">
    <source>
        <dbReference type="PROSITE" id="PS50004"/>
    </source>
</evidence>
<gene>
    <name evidence="4" type="ORF">INT44_005721</name>
</gene>
<accession>A0A8H7PZ07</accession>
<dbReference type="GO" id="GO:0005544">
    <property type="term" value="F:calcium-dependent phospholipid binding"/>
    <property type="evidence" value="ECO:0007669"/>
    <property type="project" value="InterPro"/>
</dbReference>
<evidence type="ECO:0000256" key="1">
    <source>
        <dbReference type="ARBA" id="ARBA00009048"/>
    </source>
</evidence>
<dbReference type="SUPFAM" id="SSF53300">
    <property type="entry name" value="vWA-like"/>
    <property type="match status" value="1"/>
</dbReference>
<evidence type="ECO:0000313" key="5">
    <source>
        <dbReference type="Proteomes" id="UP000612746"/>
    </source>
</evidence>
<comment type="caution">
    <text evidence="4">The sequence shown here is derived from an EMBL/GenBank/DDBJ whole genome shotgun (WGS) entry which is preliminary data.</text>
</comment>
<dbReference type="InterPro" id="IPR035892">
    <property type="entry name" value="C2_domain_sf"/>
</dbReference>
<comment type="similarity">
    <text evidence="1">Belongs to the copine family.</text>
</comment>
<evidence type="ECO:0000313" key="4">
    <source>
        <dbReference type="EMBL" id="KAG2182741.1"/>
    </source>
</evidence>
<protein>
    <recommendedName>
        <fullName evidence="3">C2 domain-containing protein</fullName>
    </recommendedName>
</protein>
<keyword evidence="5" id="KW-1185">Reference proteome</keyword>
<dbReference type="Gene3D" id="2.60.40.150">
    <property type="entry name" value="C2 domain"/>
    <property type="match status" value="1"/>
</dbReference>
<feature type="domain" description="C2" evidence="3">
    <location>
        <begin position="238"/>
        <end position="362"/>
    </location>
</feature>
<dbReference type="PANTHER" id="PTHR10857">
    <property type="entry name" value="COPINE"/>
    <property type="match status" value="1"/>
</dbReference>
<dbReference type="Pfam" id="PF00168">
    <property type="entry name" value="C2"/>
    <property type="match status" value="2"/>
</dbReference>
<dbReference type="GO" id="GO:0071277">
    <property type="term" value="P:cellular response to calcium ion"/>
    <property type="evidence" value="ECO:0007669"/>
    <property type="project" value="TreeGrafter"/>
</dbReference>
<dbReference type="GO" id="GO:0005886">
    <property type="term" value="C:plasma membrane"/>
    <property type="evidence" value="ECO:0007669"/>
    <property type="project" value="TreeGrafter"/>
</dbReference>
<dbReference type="CDD" id="cd04047">
    <property type="entry name" value="C2B_Copine"/>
    <property type="match status" value="1"/>
</dbReference>
<dbReference type="OrthoDB" id="5855668at2759"/>
<sequence>MQSLRNSPKNIPCHPQLSLARTTSYTIIRLPSVTIGTSKQEQNGSSEKFIFCSSFHPIPLASMEAKPPLTPEPPQIALHFSCSNLATRRTARRFARTPNQIIIQLHFYDPLTGKWRVRAQTDVGTGDNPVFSRAITMDYFFKYNSLMRADVYDTDNGAGDLSNQRLIGCVIFSSHALVTSPGGTLSAPLTKDPDGVVCNECNSTWLHVLHHLSTHSLPIQNLSRLKQCPICKGKMQPSRGMINIACEKIQDVECTVTLQLSGVQLESMDVFGKSDPFYVISRRTTEGGGYVRVYTSEYHKNVAHVKFMKHRINMKELCNGNMDLPLTIEVYDWNSDNEPSLIGTLETSLRKLLSTKRSQLNALGRHVRSTDSLRPSTTPPRGPSKSLRMETNRRHRTPGYIKVLTCELHREPTFLDYIQSGSTDIELSLAIDFSASNDLVEKASLHYVDERDQHHLNAYEDAIRSVGDILLHYNSNREIPVYGFGAKLGSNKQEEDDFSRIEVSHCFPLNSDWASPHYSSIDEVIKAYRNLVHPLPEQFTLPESEIQDILGGDGKKDYVKRFAIPVREQIQFSYPTMFTPILEEIEGRVRASMDLVDHQNDQLQSAQWGDLNDVYDATTTRPTTTIPPRRPSLLASTDPSTGKRHIYHILVIITDGQAADFESAAQKVKEMSKELPLCVVIIGVGAANFQLMKTIETASDIVKFVEFRKYAALNPDKSKQRGRSASTSAAFGHGELGDVISTGSAESGVLLARDVLADIPAQFLRYVRQQSTSRRGSQGTFSWTGDSTADEGFERIWASDHRLDERLPTYAEAIEQQQQ</sequence>
<dbReference type="AlphaFoldDB" id="A0A8H7PZ07"/>
<feature type="region of interest" description="Disordered" evidence="2">
    <location>
        <begin position="620"/>
        <end position="639"/>
    </location>
</feature>
<dbReference type="InterPro" id="IPR045052">
    <property type="entry name" value="Copine"/>
</dbReference>
<dbReference type="PANTHER" id="PTHR10857:SF106">
    <property type="entry name" value="C2 DOMAIN-CONTAINING PROTEIN"/>
    <property type="match status" value="1"/>
</dbReference>
<organism evidence="4 5">
    <name type="scientific">Umbelopsis vinacea</name>
    <dbReference type="NCBI Taxonomy" id="44442"/>
    <lineage>
        <taxon>Eukaryota</taxon>
        <taxon>Fungi</taxon>
        <taxon>Fungi incertae sedis</taxon>
        <taxon>Mucoromycota</taxon>
        <taxon>Mucoromycotina</taxon>
        <taxon>Umbelopsidomycetes</taxon>
        <taxon>Umbelopsidales</taxon>
        <taxon>Umbelopsidaceae</taxon>
        <taxon>Umbelopsis</taxon>
    </lineage>
</organism>